<feature type="domain" description="CHRD" evidence="3">
    <location>
        <begin position="155"/>
        <end position="285"/>
    </location>
</feature>
<dbReference type="GO" id="GO:0009953">
    <property type="term" value="P:dorsal/ventral pattern formation"/>
    <property type="evidence" value="ECO:0007669"/>
    <property type="project" value="TreeGrafter"/>
</dbReference>
<dbReference type="GO" id="GO:0030514">
    <property type="term" value="P:negative regulation of BMP signaling pathway"/>
    <property type="evidence" value="ECO:0007669"/>
    <property type="project" value="TreeGrafter"/>
</dbReference>
<evidence type="ECO:0000313" key="5">
    <source>
        <dbReference type="Proteomes" id="UP001233999"/>
    </source>
</evidence>
<dbReference type="InterPro" id="IPR001007">
    <property type="entry name" value="VWF_dom"/>
</dbReference>
<dbReference type="InterPro" id="IPR010895">
    <property type="entry name" value="CHRD"/>
</dbReference>
<dbReference type="PANTHER" id="PTHR46526:SF1">
    <property type="entry name" value="CHORDIN"/>
    <property type="match status" value="1"/>
</dbReference>
<evidence type="ECO:0000256" key="1">
    <source>
        <dbReference type="PROSITE-ProRule" id="PRU00230"/>
    </source>
</evidence>
<dbReference type="SUPFAM" id="SSF57603">
    <property type="entry name" value="FnI-like domain"/>
    <property type="match status" value="2"/>
</dbReference>
<dbReference type="SMART" id="SM00214">
    <property type="entry name" value="VWC"/>
    <property type="match status" value="3"/>
</dbReference>
<feature type="domain" description="VWFC" evidence="2">
    <location>
        <begin position="555"/>
        <end position="614"/>
    </location>
</feature>
<comment type="caution">
    <text evidence="4">The sequence shown here is derived from an EMBL/GenBank/DDBJ whole genome shotgun (WGS) entry which is preliminary data.</text>
</comment>
<dbReference type="GO" id="GO:0005615">
    <property type="term" value="C:extracellular space"/>
    <property type="evidence" value="ECO:0007669"/>
    <property type="project" value="TreeGrafter"/>
</dbReference>
<dbReference type="PANTHER" id="PTHR46526">
    <property type="entry name" value="CHORDIN"/>
    <property type="match status" value="1"/>
</dbReference>
<sequence>MFACVSGPDVVHDIPPYVTYEEEERNMKHFLTLLTGRTSSILERDDAPQLSLMQDNRNLIATGRFTFHHKNLYYSFYVSDPLHRPRSLQFGNHEGQIFEEHTLIVQGVTSIYQNVTGKICGVWRRVPRDFRRLLREEKMLRFFLKSRIARYRSLSTELFSSLMVPSADTDSQVMKGAGGTAVVSASSSAPSIHISIMFNGIFSPDEITDVPLIVRLESLEKQQVVLEEEVKIQKPGHELNVVEVQTAVSNPELRMLTRGRLVVSIASKNKPTELKLEGKVMTRVTCEIFQLLFRSLSPSSTSGMAWMYISREGSLVYSAQLNELSLQDSPMLVLVSGHRNGGKRSMMELEDLTPSLISGWANGTIDRLSPRELEQLYAGDLSLNVATRTVSSLVRGRLSPRPMADARDSPSPHLLTRTNMSTPASLAGMAWIAADSECSLHYEVMLTGLSPEDRTLQLYLKEMPFLIPGAPVSRRLLEEFKGSHVEGYLLSMSRADFSRIESGVSFLEVQDEASGIVILRAQLRQVPIPLTCLPYYSDNDVPSYPDEEGVPSGTSSCFSEMKFYKDGTQWTSKQDPCTMCNCHHGLVKCDSVPCPALTCSNKQIVPGECCPTCTNSSVSQESNTSVTRGCHLADQFYPAGSSWHPYLPPNGFDLCAVCTCDVTLEIHCPRVQCPALTCSKHEAYRPDKKACCKQCPPTTEDNRLPKDEENPNGTISFRTKEDILADGGCNYAPTDDVFENGHEWHPRIHSHGEVKCVKCRCKDGSVKCERKRCLRSSCTSGTSSFGSPKKRINLSVSSGSDECCSQCRRSRHHRYKLA</sequence>
<proteinExistence type="predicted"/>
<dbReference type="PROSITE" id="PS01208">
    <property type="entry name" value="VWFC_1"/>
    <property type="match status" value="1"/>
</dbReference>
<accession>A0AAD7ZUG6</accession>
<dbReference type="SMART" id="SM00754">
    <property type="entry name" value="CHRD"/>
    <property type="match status" value="3"/>
</dbReference>
<dbReference type="PROSITE" id="PS50184">
    <property type="entry name" value="VWFC_2"/>
    <property type="match status" value="2"/>
</dbReference>
<feature type="non-terminal residue" evidence="4">
    <location>
        <position position="1"/>
    </location>
</feature>
<reference evidence="4" key="1">
    <citation type="journal article" date="2023" name="IScience">
        <title>Live-bearing cockroach genome reveals convergent evolutionary mechanisms linked to viviparity in insects and beyond.</title>
        <authorList>
            <person name="Fouks B."/>
            <person name="Harrison M.C."/>
            <person name="Mikhailova A.A."/>
            <person name="Marchal E."/>
            <person name="English S."/>
            <person name="Carruthers M."/>
            <person name="Jennings E.C."/>
            <person name="Chiamaka E.L."/>
            <person name="Frigard R.A."/>
            <person name="Pippel M."/>
            <person name="Attardo G.M."/>
            <person name="Benoit J.B."/>
            <person name="Bornberg-Bauer E."/>
            <person name="Tobe S.S."/>
        </authorList>
    </citation>
    <scope>NUCLEOTIDE SEQUENCE</scope>
    <source>
        <strain evidence="4">Stay&amp;Tobe</strain>
    </source>
</reference>
<name>A0AAD7ZUG6_DIPPU</name>
<feature type="domain" description="VWFC" evidence="2">
    <location>
        <begin position="727"/>
        <end position="808"/>
    </location>
</feature>
<dbReference type="GO" id="GO:0036122">
    <property type="term" value="F:BMP binding"/>
    <property type="evidence" value="ECO:0007669"/>
    <property type="project" value="TreeGrafter"/>
</dbReference>
<feature type="non-terminal residue" evidence="4">
    <location>
        <position position="818"/>
    </location>
</feature>
<dbReference type="EMBL" id="JASPKZ010006852">
    <property type="protein sequence ID" value="KAJ9586696.1"/>
    <property type="molecule type" value="Genomic_DNA"/>
</dbReference>
<dbReference type="PROSITE" id="PS50933">
    <property type="entry name" value="CHRD"/>
    <property type="match status" value="2"/>
</dbReference>
<reference evidence="4" key="2">
    <citation type="submission" date="2023-05" db="EMBL/GenBank/DDBJ databases">
        <authorList>
            <person name="Fouks B."/>
        </authorList>
    </citation>
    <scope>NUCLEOTIDE SEQUENCE</scope>
    <source>
        <strain evidence="4">Stay&amp;Tobe</strain>
        <tissue evidence="4">Testes</tissue>
    </source>
</reference>
<gene>
    <name evidence="4" type="ORF">L9F63_019734</name>
</gene>
<dbReference type="Gene3D" id="6.20.200.20">
    <property type="match status" value="1"/>
</dbReference>
<dbReference type="Proteomes" id="UP001233999">
    <property type="component" value="Unassembled WGS sequence"/>
</dbReference>
<dbReference type="InterPro" id="IPR052278">
    <property type="entry name" value="Chordin-like_regulators"/>
</dbReference>
<dbReference type="AlphaFoldDB" id="A0AAD7ZUG6"/>
<dbReference type="Pfam" id="PF00093">
    <property type="entry name" value="VWC"/>
    <property type="match status" value="3"/>
</dbReference>
<keyword evidence="1" id="KW-0217">Developmental protein</keyword>
<evidence type="ECO:0000259" key="2">
    <source>
        <dbReference type="PROSITE" id="PS50184"/>
    </source>
</evidence>
<evidence type="ECO:0000313" key="4">
    <source>
        <dbReference type="EMBL" id="KAJ9586696.1"/>
    </source>
</evidence>
<evidence type="ECO:0008006" key="6">
    <source>
        <dbReference type="Google" id="ProtNLM"/>
    </source>
</evidence>
<keyword evidence="5" id="KW-1185">Reference proteome</keyword>
<evidence type="ECO:0000259" key="3">
    <source>
        <dbReference type="PROSITE" id="PS50933"/>
    </source>
</evidence>
<organism evidence="4 5">
    <name type="scientific">Diploptera punctata</name>
    <name type="common">Pacific beetle cockroach</name>
    <dbReference type="NCBI Taxonomy" id="6984"/>
    <lineage>
        <taxon>Eukaryota</taxon>
        <taxon>Metazoa</taxon>
        <taxon>Ecdysozoa</taxon>
        <taxon>Arthropoda</taxon>
        <taxon>Hexapoda</taxon>
        <taxon>Insecta</taxon>
        <taxon>Pterygota</taxon>
        <taxon>Neoptera</taxon>
        <taxon>Polyneoptera</taxon>
        <taxon>Dictyoptera</taxon>
        <taxon>Blattodea</taxon>
        <taxon>Blaberoidea</taxon>
        <taxon>Blaberidae</taxon>
        <taxon>Diplopterinae</taxon>
        <taxon>Diploptera</taxon>
    </lineage>
</organism>
<feature type="domain" description="CHRD" evidence="3">
    <location>
        <begin position="288"/>
        <end position="403"/>
    </location>
</feature>
<protein>
    <recommendedName>
        <fullName evidence="6">Dorsal-ventral patterning protein Sog</fullName>
    </recommendedName>
</protein>